<feature type="signal peptide" evidence="1">
    <location>
        <begin position="1"/>
        <end position="23"/>
    </location>
</feature>
<dbReference type="AlphaFoldDB" id="A0A4P2QZY3"/>
<gene>
    <name evidence="2" type="ORF">SOCE836_084040</name>
</gene>
<dbReference type="Proteomes" id="UP000295497">
    <property type="component" value="Chromosome"/>
</dbReference>
<reference evidence="2 3" key="1">
    <citation type="submission" date="2015-09" db="EMBL/GenBank/DDBJ databases">
        <title>Sorangium comparison.</title>
        <authorList>
            <person name="Zaburannyi N."/>
            <person name="Bunk B."/>
            <person name="Overmann J."/>
            <person name="Mueller R."/>
        </authorList>
    </citation>
    <scope>NUCLEOTIDE SEQUENCE [LARGE SCALE GENOMIC DNA]</scope>
    <source>
        <strain evidence="2 3">So ce836</strain>
    </source>
</reference>
<evidence type="ECO:0000256" key="1">
    <source>
        <dbReference type="SAM" id="SignalP"/>
    </source>
</evidence>
<proteinExistence type="predicted"/>
<evidence type="ECO:0000313" key="3">
    <source>
        <dbReference type="Proteomes" id="UP000295497"/>
    </source>
</evidence>
<feature type="chain" id="PRO_5020705255" description="Secreted protein" evidence="1">
    <location>
        <begin position="24"/>
        <end position="190"/>
    </location>
</feature>
<protein>
    <recommendedName>
        <fullName evidence="4">Secreted protein</fullName>
    </recommendedName>
</protein>
<accession>A0A4P2QZY3</accession>
<evidence type="ECO:0008006" key="4">
    <source>
        <dbReference type="Google" id="ProtNLM"/>
    </source>
</evidence>
<keyword evidence="1" id="KW-0732">Signal</keyword>
<sequence length="190" mass="20475">MKKILSLSLCVLGTVAISGNAMAIDVNRAQNVTLSWDDIEVEVGRLEFNHSAFRYVDLSAQIGSDFEACEIAVKWIDGGAAAFQQSTTLFVAEKLTSGKFDCNNDFAPQNKTTVIILSPLHRNRNFGFDISKQVQPVLALFAGESRVNGALTGAITERLAAGVQVDFDFFTTPAPLTGTEPSEPSEPSES</sequence>
<organism evidence="2 3">
    <name type="scientific">Sorangium cellulosum</name>
    <name type="common">Polyangium cellulosum</name>
    <dbReference type="NCBI Taxonomy" id="56"/>
    <lineage>
        <taxon>Bacteria</taxon>
        <taxon>Pseudomonadati</taxon>
        <taxon>Myxococcota</taxon>
        <taxon>Polyangia</taxon>
        <taxon>Polyangiales</taxon>
        <taxon>Polyangiaceae</taxon>
        <taxon>Sorangium</taxon>
    </lineage>
</organism>
<evidence type="ECO:0000313" key="2">
    <source>
        <dbReference type="EMBL" id="AUX36197.1"/>
    </source>
</evidence>
<name>A0A4P2QZY3_SORCE</name>
<dbReference type="RefSeq" id="WP_129579065.1">
    <property type="nucleotide sequence ID" value="NZ_CP012672.1"/>
</dbReference>
<dbReference type="EMBL" id="CP012672">
    <property type="protein sequence ID" value="AUX36197.1"/>
    <property type="molecule type" value="Genomic_DNA"/>
</dbReference>